<dbReference type="Proteomes" id="UP000608154">
    <property type="component" value="Unassembled WGS sequence"/>
</dbReference>
<gene>
    <name evidence="9" type="ORF">GCM10011494_17180</name>
</gene>
<keyword evidence="1" id="KW-0436">Ligase</keyword>
<dbReference type="Gene3D" id="3.90.1660.10">
    <property type="entry name" value="CofE-like domain"/>
    <property type="match status" value="1"/>
</dbReference>
<dbReference type="EMBL" id="BMHK01000009">
    <property type="protein sequence ID" value="GGB99297.1"/>
    <property type="molecule type" value="Genomic_DNA"/>
</dbReference>
<keyword evidence="6" id="KW-0342">GTP-binding</keyword>
<sequence length="260" mass="26962">MTRIPELSVRPLAGLPMFAPEMSIAQEICNLVGAQGDALRDDDICVIAQKIVSKTEGRALDLASVTAGGDAVKMAAAARREPAVMQAILDESSEILRATPAAIIARHRTGHVLANAGIDASNIEGGDAGTVLRWPIDPDASARAIRQSLQEIAGVRLAVVIADSMGRAWRVGTVGTAIGCAGLTVVEDRRGKAVDLYGRTLQATMIAVADSIAAMAALAMGEGNEGTPVALVRGGGRWVTDEDSAGAASGLRPIEQDMFR</sequence>
<dbReference type="NCBIfam" id="TIGR01916">
    <property type="entry name" value="F420_cofE"/>
    <property type="match status" value="1"/>
</dbReference>
<evidence type="ECO:0000256" key="1">
    <source>
        <dbReference type="ARBA" id="ARBA00022598"/>
    </source>
</evidence>
<keyword evidence="5" id="KW-0630">Potassium</keyword>
<name>A0A916TUD3_9SPHN</name>
<keyword evidence="3" id="KW-0547">Nucleotide-binding</keyword>
<keyword evidence="4" id="KW-0460">Magnesium</keyword>
<dbReference type="SUPFAM" id="SSF144010">
    <property type="entry name" value="CofE-like"/>
    <property type="match status" value="1"/>
</dbReference>
<keyword evidence="2" id="KW-0479">Metal-binding</keyword>
<dbReference type="GO" id="GO:0052618">
    <property type="term" value="F:coenzyme F420-0:L-glutamate ligase activity"/>
    <property type="evidence" value="ECO:0007669"/>
    <property type="project" value="TreeGrafter"/>
</dbReference>
<dbReference type="PANTHER" id="PTHR47917">
    <property type="match status" value="1"/>
</dbReference>
<keyword evidence="10" id="KW-1185">Reference proteome</keyword>
<evidence type="ECO:0000259" key="8">
    <source>
        <dbReference type="Pfam" id="PF01996"/>
    </source>
</evidence>
<protein>
    <recommendedName>
        <fullName evidence="8">Coenzyme F420:L-glutamate ligase-like domain-containing protein</fullName>
    </recommendedName>
</protein>
<organism evidence="9 10">
    <name type="scientific">Novosphingobium endophyticum</name>
    <dbReference type="NCBI Taxonomy" id="1955250"/>
    <lineage>
        <taxon>Bacteria</taxon>
        <taxon>Pseudomonadati</taxon>
        <taxon>Pseudomonadota</taxon>
        <taxon>Alphaproteobacteria</taxon>
        <taxon>Sphingomonadales</taxon>
        <taxon>Sphingomonadaceae</taxon>
        <taxon>Novosphingobium</taxon>
    </lineage>
</organism>
<proteinExistence type="predicted"/>
<reference evidence="9" key="2">
    <citation type="submission" date="2020-09" db="EMBL/GenBank/DDBJ databases">
        <authorList>
            <person name="Sun Q."/>
            <person name="Zhou Y."/>
        </authorList>
    </citation>
    <scope>NUCLEOTIDE SEQUENCE</scope>
    <source>
        <strain evidence="9">CGMCC 1.15095</strain>
    </source>
</reference>
<dbReference type="InterPro" id="IPR008225">
    <property type="entry name" value="F420-0_g-glutamyl_ligase"/>
</dbReference>
<comment type="caution">
    <text evidence="9">The sequence shown here is derived from an EMBL/GenBank/DDBJ whole genome shotgun (WGS) entry which is preliminary data.</text>
</comment>
<evidence type="ECO:0000256" key="3">
    <source>
        <dbReference type="ARBA" id="ARBA00022741"/>
    </source>
</evidence>
<evidence type="ECO:0000256" key="7">
    <source>
        <dbReference type="ARBA" id="ARBA00023211"/>
    </source>
</evidence>
<evidence type="ECO:0000256" key="2">
    <source>
        <dbReference type="ARBA" id="ARBA00022723"/>
    </source>
</evidence>
<evidence type="ECO:0000313" key="10">
    <source>
        <dbReference type="Proteomes" id="UP000608154"/>
    </source>
</evidence>
<keyword evidence="7" id="KW-0464">Manganese</keyword>
<dbReference type="GO" id="GO:0046872">
    <property type="term" value="F:metal ion binding"/>
    <property type="evidence" value="ECO:0007669"/>
    <property type="project" value="UniProtKB-KW"/>
</dbReference>
<dbReference type="InterPro" id="IPR002847">
    <property type="entry name" value="F420-0_gamma-glut_ligase-dom"/>
</dbReference>
<evidence type="ECO:0000256" key="4">
    <source>
        <dbReference type="ARBA" id="ARBA00022842"/>
    </source>
</evidence>
<dbReference type="Pfam" id="PF01996">
    <property type="entry name" value="F420_ligase"/>
    <property type="match status" value="1"/>
</dbReference>
<accession>A0A916TUD3</accession>
<evidence type="ECO:0000256" key="6">
    <source>
        <dbReference type="ARBA" id="ARBA00023134"/>
    </source>
</evidence>
<feature type="domain" description="Coenzyme F420:L-glutamate ligase-like" evidence="8">
    <location>
        <begin position="15"/>
        <end position="234"/>
    </location>
</feature>
<dbReference type="RefSeq" id="WP_188770487.1">
    <property type="nucleotide sequence ID" value="NZ_BMHK01000009.1"/>
</dbReference>
<evidence type="ECO:0000256" key="5">
    <source>
        <dbReference type="ARBA" id="ARBA00022958"/>
    </source>
</evidence>
<dbReference type="Gene3D" id="3.30.1330.100">
    <property type="entry name" value="CofE-like"/>
    <property type="match status" value="1"/>
</dbReference>
<evidence type="ECO:0000313" key="9">
    <source>
        <dbReference type="EMBL" id="GGB99297.1"/>
    </source>
</evidence>
<reference evidence="9" key="1">
    <citation type="journal article" date="2014" name="Int. J. Syst. Evol. Microbiol.">
        <title>Complete genome sequence of Corynebacterium casei LMG S-19264T (=DSM 44701T), isolated from a smear-ripened cheese.</title>
        <authorList>
            <consortium name="US DOE Joint Genome Institute (JGI-PGF)"/>
            <person name="Walter F."/>
            <person name="Albersmeier A."/>
            <person name="Kalinowski J."/>
            <person name="Ruckert C."/>
        </authorList>
    </citation>
    <scope>NUCLEOTIDE SEQUENCE</scope>
    <source>
        <strain evidence="9">CGMCC 1.15095</strain>
    </source>
</reference>
<dbReference type="PANTHER" id="PTHR47917:SF1">
    <property type="entry name" value="COENZYME F420:L-GLUTAMATE LIGASE"/>
    <property type="match status" value="1"/>
</dbReference>
<dbReference type="AlphaFoldDB" id="A0A916TUD3"/>
<dbReference type="GO" id="GO:0005525">
    <property type="term" value="F:GTP binding"/>
    <property type="evidence" value="ECO:0007669"/>
    <property type="project" value="UniProtKB-KW"/>
</dbReference>